<accession>A0A0C7P0W2</accession>
<feature type="coiled-coil region" evidence="2">
    <location>
        <begin position="147"/>
        <end position="174"/>
    </location>
</feature>
<dbReference type="InterPro" id="IPR000362">
    <property type="entry name" value="Fumarate_lyase_fam"/>
</dbReference>
<dbReference type="GO" id="GO:0005829">
    <property type="term" value="C:cytosol"/>
    <property type="evidence" value="ECO:0007669"/>
    <property type="project" value="TreeGrafter"/>
</dbReference>
<dbReference type="PRINTS" id="PR00145">
    <property type="entry name" value="ARGSUCLYASE"/>
</dbReference>
<evidence type="ECO:0000313" key="5">
    <source>
        <dbReference type="EMBL" id="CEP77880.1"/>
    </source>
</evidence>
<dbReference type="HOGENOM" id="CLU_021594_4_1_0"/>
<proteinExistence type="predicted"/>
<dbReference type="NCBIfam" id="NF008909">
    <property type="entry name" value="PRK12273.1"/>
    <property type="match status" value="1"/>
</dbReference>
<reference evidence="6" key="1">
    <citation type="submission" date="2014-11" db="EMBL/GenBank/DDBJ databases">
        <authorList>
            <person name="Wibberg D."/>
        </authorList>
    </citation>
    <scope>NUCLEOTIDE SEQUENCE [LARGE SCALE GENOMIC DNA]</scope>
    <source>
        <strain evidence="6">L3</strain>
    </source>
</reference>
<dbReference type="RefSeq" id="WP_045087432.1">
    <property type="nucleotide sequence ID" value="NZ_LN824141.1"/>
</dbReference>
<dbReference type="Gene3D" id="1.10.40.30">
    <property type="entry name" value="Fumarase/aspartase (C-terminal domain)"/>
    <property type="match status" value="1"/>
</dbReference>
<dbReference type="CDD" id="cd01357">
    <property type="entry name" value="Aspartase"/>
    <property type="match status" value="1"/>
</dbReference>
<dbReference type="FunFam" id="1.10.275.10:FF:000001">
    <property type="entry name" value="Fumarate hydratase, mitochondrial"/>
    <property type="match status" value="1"/>
</dbReference>
<dbReference type="GO" id="GO:0006099">
    <property type="term" value="P:tricarboxylic acid cycle"/>
    <property type="evidence" value="ECO:0007669"/>
    <property type="project" value="InterPro"/>
</dbReference>
<dbReference type="PANTHER" id="PTHR42696">
    <property type="entry name" value="ASPARTATE AMMONIA-LYASE"/>
    <property type="match status" value="1"/>
</dbReference>
<dbReference type="FunFam" id="1.10.40.30:FF:000002">
    <property type="entry name" value="Fumarate hydratase class II"/>
    <property type="match status" value="1"/>
</dbReference>
<keyword evidence="6" id="KW-1185">Reference proteome</keyword>
<dbReference type="FunFam" id="1.20.200.10:FF:000001">
    <property type="entry name" value="Fumarate hydratase, mitochondrial"/>
    <property type="match status" value="1"/>
</dbReference>
<keyword evidence="1 5" id="KW-0456">Lyase</keyword>
<protein>
    <submittedName>
        <fullName evidence="5">Aspartate ammonia-lyase</fullName>
        <ecNumber evidence="5">4.3.1.1</ecNumber>
    </submittedName>
</protein>
<dbReference type="STRING" id="1006576.DTL3_0561"/>
<dbReference type="InterPro" id="IPR022761">
    <property type="entry name" value="Fumarate_lyase_N"/>
</dbReference>
<dbReference type="InterPro" id="IPR020557">
    <property type="entry name" value="Fumarate_lyase_CS"/>
</dbReference>
<gene>
    <name evidence="5" type="primary">aspA</name>
    <name evidence="5" type="ORF">DTL3_0561</name>
</gene>
<dbReference type="Pfam" id="PF00206">
    <property type="entry name" value="Lyase_1"/>
    <property type="match status" value="1"/>
</dbReference>
<evidence type="ECO:0000313" key="6">
    <source>
        <dbReference type="Proteomes" id="UP000032809"/>
    </source>
</evidence>
<dbReference type="KEGG" id="dtn:DTL3_0561"/>
<evidence type="ECO:0000259" key="4">
    <source>
        <dbReference type="Pfam" id="PF10415"/>
    </source>
</evidence>
<dbReference type="Proteomes" id="UP000032809">
    <property type="component" value="Chromosome I"/>
</dbReference>
<evidence type="ECO:0000259" key="3">
    <source>
        <dbReference type="Pfam" id="PF00206"/>
    </source>
</evidence>
<dbReference type="InterPro" id="IPR008948">
    <property type="entry name" value="L-Aspartase-like"/>
</dbReference>
<dbReference type="GO" id="GO:0006531">
    <property type="term" value="P:aspartate metabolic process"/>
    <property type="evidence" value="ECO:0007669"/>
    <property type="project" value="TreeGrafter"/>
</dbReference>
<dbReference type="PANTHER" id="PTHR42696:SF2">
    <property type="entry name" value="ASPARTATE AMMONIA-LYASE"/>
    <property type="match status" value="1"/>
</dbReference>
<name>A0A0C7P0W2_DEFTU</name>
<dbReference type="EC" id="4.3.1.1" evidence="5"/>
<dbReference type="Gene3D" id="1.10.275.10">
    <property type="entry name" value="Fumarase/aspartase (N-terminal domain)"/>
    <property type="match status" value="1"/>
</dbReference>
<dbReference type="OrthoDB" id="9802809at2"/>
<feature type="domain" description="Fumarase C C-terminal" evidence="4">
    <location>
        <begin position="405"/>
        <end position="458"/>
    </location>
</feature>
<keyword evidence="2" id="KW-0175">Coiled coil</keyword>
<dbReference type="PROSITE" id="PS00163">
    <property type="entry name" value="FUMARATE_LYASES"/>
    <property type="match status" value="1"/>
</dbReference>
<dbReference type="InterPro" id="IPR051546">
    <property type="entry name" value="Aspartate_Ammonia-Lyase"/>
</dbReference>
<dbReference type="EMBL" id="LN824141">
    <property type="protein sequence ID" value="CEP77880.1"/>
    <property type="molecule type" value="Genomic_DNA"/>
</dbReference>
<sequence length="478" mass="52375">MSRVERDSLGEKEIDNDRYYGIQTLRAKENFSISGQRVHPLLIKNLGYIKKAAALMNYEVGLLEKSIAEVIVKAANEIIEGKFQDDFIVDAIQGGAGTSINMNVNEVIANRAIELLGGKKGDYTIVHPNNHVNMSQSTNDVVPTAIKMTTINLLAELIEELNELRDSLKEKSLEFDDVVKVGRTQLQDAVPIRLGQEFKAYALVIDRDIGRIQSSIDSVRVVNMGGTAIGTCLNADELYTKGIVNKINEISGFKLLQAKDLIDATQNNDSLLEVSSHLKTCAVNLSKIANDLRLLSSGPRAGIGEINLPAVQPGSSIMPGKINPVIPEVVNQVSFQIIGNDLTITMAIEAGQLELNAMLPIVAYNLFESIKILKNAVNTFTNNAIKGITANELRCKNLVENSLSLITVLTPHLGYEVCSIIAQKALKSGKNIREIILEEGYLLKDELDKILNPYEMTKGGIVAKELLINKRKNQSISD</sequence>
<dbReference type="SUPFAM" id="SSF48557">
    <property type="entry name" value="L-aspartase-like"/>
    <property type="match status" value="1"/>
</dbReference>
<dbReference type="InterPro" id="IPR018951">
    <property type="entry name" value="Fumarase_C_C"/>
</dbReference>
<evidence type="ECO:0000256" key="1">
    <source>
        <dbReference type="ARBA" id="ARBA00023239"/>
    </source>
</evidence>
<organism evidence="5 6">
    <name type="scientific">Defluviitoga tunisiensis</name>
    <dbReference type="NCBI Taxonomy" id="1006576"/>
    <lineage>
        <taxon>Bacteria</taxon>
        <taxon>Thermotogati</taxon>
        <taxon>Thermotogota</taxon>
        <taxon>Thermotogae</taxon>
        <taxon>Petrotogales</taxon>
        <taxon>Petrotogaceae</taxon>
        <taxon>Defluviitoga</taxon>
    </lineage>
</organism>
<dbReference type="Gene3D" id="1.20.200.10">
    <property type="entry name" value="Fumarase/aspartase (Central domain)"/>
    <property type="match status" value="1"/>
</dbReference>
<dbReference type="AlphaFoldDB" id="A0A0C7P0W2"/>
<dbReference type="Pfam" id="PF10415">
    <property type="entry name" value="FumaraseC_C"/>
    <property type="match status" value="1"/>
</dbReference>
<dbReference type="GO" id="GO:0008797">
    <property type="term" value="F:aspartate ammonia-lyase activity"/>
    <property type="evidence" value="ECO:0007669"/>
    <property type="project" value="UniProtKB-EC"/>
</dbReference>
<feature type="domain" description="Fumarate lyase N-terminal" evidence="3">
    <location>
        <begin position="10"/>
        <end position="339"/>
    </location>
</feature>
<dbReference type="InterPro" id="IPR024083">
    <property type="entry name" value="Fumarase/histidase_N"/>
</dbReference>
<dbReference type="PRINTS" id="PR00149">
    <property type="entry name" value="FUMRATELYASE"/>
</dbReference>
<dbReference type="PATRIC" id="fig|1006576.9.peg.548"/>
<evidence type="ECO:0000256" key="2">
    <source>
        <dbReference type="SAM" id="Coils"/>
    </source>
</evidence>